<accession>A0ABR5J9Y8</accession>
<evidence type="ECO:0000256" key="1">
    <source>
        <dbReference type="ARBA" id="ARBA00022801"/>
    </source>
</evidence>
<dbReference type="PANTHER" id="PTHR43794:SF11">
    <property type="entry name" value="AMIDOHYDROLASE-RELATED DOMAIN-CONTAINING PROTEIN"/>
    <property type="match status" value="1"/>
</dbReference>
<evidence type="ECO:0000313" key="2">
    <source>
        <dbReference type="EMBL" id="KOG90259.1"/>
    </source>
</evidence>
<keyword evidence="3" id="KW-1185">Reference proteome</keyword>
<dbReference type="Gene3D" id="3.20.20.140">
    <property type="entry name" value="Metal-dependent hydrolases"/>
    <property type="match status" value="1"/>
</dbReference>
<name>A0ABR5J9Y8_9ACTN</name>
<evidence type="ECO:0000313" key="3">
    <source>
        <dbReference type="Proteomes" id="UP000037020"/>
    </source>
</evidence>
<protein>
    <submittedName>
        <fullName evidence="2">Hydroxydechloroatrazine ethylaminohydrolase</fullName>
    </submittedName>
</protein>
<gene>
    <name evidence="2" type="ORF">ADK38_09725</name>
</gene>
<dbReference type="Proteomes" id="UP000037020">
    <property type="component" value="Unassembled WGS sequence"/>
</dbReference>
<dbReference type="Gene3D" id="2.30.40.10">
    <property type="entry name" value="Urease, subunit C, domain 1"/>
    <property type="match status" value="1"/>
</dbReference>
<dbReference type="InterPro" id="IPR011059">
    <property type="entry name" value="Metal-dep_hydrolase_composite"/>
</dbReference>
<dbReference type="EMBL" id="LGUT01000814">
    <property type="protein sequence ID" value="KOG90259.1"/>
    <property type="molecule type" value="Genomic_DNA"/>
</dbReference>
<feature type="non-terminal residue" evidence="2">
    <location>
        <position position="98"/>
    </location>
</feature>
<reference evidence="2 3" key="1">
    <citation type="submission" date="2015-07" db="EMBL/GenBank/DDBJ databases">
        <authorList>
            <person name="Ju K.-S."/>
            <person name="Doroghazi J.R."/>
            <person name="Metcalf W.W."/>
        </authorList>
    </citation>
    <scope>NUCLEOTIDE SEQUENCE [LARGE SCALE GENOMIC DNA]</scope>
    <source>
        <strain evidence="2 3">NRRL B-3589</strain>
    </source>
</reference>
<comment type="caution">
    <text evidence="2">The sequence shown here is derived from an EMBL/GenBank/DDBJ whole genome shotgun (WGS) entry which is preliminary data.</text>
</comment>
<dbReference type="PANTHER" id="PTHR43794">
    <property type="entry name" value="AMINOHYDROLASE SSNA-RELATED"/>
    <property type="match status" value="1"/>
</dbReference>
<sequence length="98" mass="10226">MAASATPGAAARTVIENCAIATVDADGTEHASGHVVIAGDRIESVGAGRAPDGLANVVRRVDGTGHLLTPGLVNTHHHFYQWLTRGLATESRLFDWLG</sequence>
<proteinExistence type="predicted"/>
<dbReference type="InterPro" id="IPR050287">
    <property type="entry name" value="MTA/SAH_deaminase"/>
</dbReference>
<dbReference type="SUPFAM" id="SSF51338">
    <property type="entry name" value="Composite domain of metallo-dependent hydrolases"/>
    <property type="match status" value="1"/>
</dbReference>
<keyword evidence="1" id="KW-0378">Hydrolase</keyword>
<organism evidence="2 3">
    <name type="scientific">Streptomyces varsoviensis</name>
    <dbReference type="NCBI Taxonomy" id="67373"/>
    <lineage>
        <taxon>Bacteria</taxon>
        <taxon>Bacillati</taxon>
        <taxon>Actinomycetota</taxon>
        <taxon>Actinomycetes</taxon>
        <taxon>Kitasatosporales</taxon>
        <taxon>Streptomycetaceae</taxon>
        <taxon>Streptomyces</taxon>
    </lineage>
</organism>